<accession>X1HXC7</accession>
<proteinExistence type="predicted"/>
<sequence>MLVDNNNLKTVDNKLTIETIIWQVVENAIDKIVGALSSLIIGLMQDGLLKEEVIKIPVQ</sequence>
<gene>
    <name evidence="1" type="ORF">S03H2_29388</name>
</gene>
<evidence type="ECO:0000313" key="1">
    <source>
        <dbReference type="EMBL" id="GAH61730.1"/>
    </source>
</evidence>
<reference evidence="1" key="1">
    <citation type="journal article" date="2014" name="Front. Microbiol.">
        <title>High frequency of phylogenetically diverse reductive dehalogenase-homologous genes in deep subseafloor sedimentary metagenomes.</title>
        <authorList>
            <person name="Kawai M."/>
            <person name="Futagami T."/>
            <person name="Toyoda A."/>
            <person name="Takaki Y."/>
            <person name="Nishi S."/>
            <person name="Hori S."/>
            <person name="Arai W."/>
            <person name="Tsubouchi T."/>
            <person name="Morono Y."/>
            <person name="Uchiyama I."/>
            <person name="Ito T."/>
            <person name="Fujiyama A."/>
            <person name="Inagaki F."/>
            <person name="Takami H."/>
        </authorList>
    </citation>
    <scope>NUCLEOTIDE SEQUENCE</scope>
    <source>
        <strain evidence="1">Expedition CK06-06</strain>
    </source>
</reference>
<organism evidence="1">
    <name type="scientific">marine sediment metagenome</name>
    <dbReference type="NCBI Taxonomy" id="412755"/>
    <lineage>
        <taxon>unclassified sequences</taxon>
        <taxon>metagenomes</taxon>
        <taxon>ecological metagenomes</taxon>
    </lineage>
</organism>
<name>X1HXC7_9ZZZZ</name>
<dbReference type="AlphaFoldDB" id="X1HXC7"/>
<protein>
    <submittedName>
        <fullName evidence="1">Uncharacterized protein</fullName>
    </submittedName>
</protein>
<comment type="caution">
    <text evidence="1">The sequence shown here is derived from an EMBL/GenBank/DDBJ whole genome shotgun (WGS) entry which is preliminary data.</text>
</comment>
<dbReference type="EMBL" id="BARU01017736">
    <property type="protein sequence ID" value="GAH61730.1"/>
    <property type="molecule type" value="Genomic_DNA"/>
</dbReference>